<evidence type="ECO:0000313" key="2">
    <source>
        <dbReference type="EMBL" id="JAH11487.1"/>
    </source>
</evidence>
<sequence length="29" mass="3445">MSNILQKRKRKTGPQKYTNPSLLKEIDRT</sequence>
<reference evidence="2" key="1">
    <citation type="submission" date="2014-11" db="EMBL/GenBank/DDBJ databases">
        <authorList>
            <person name="Amaro Gonzalez C."/>
        </authorList>
    </citation>
    <scope>NUCLEOTIDE SEQUENCE</scope>
</reference>
<dbReference type="AlphaFoldDB" id="A0A0E9Q4N8"/>
<name>A0A0E9Q4N8_ANGAN</name>
<evidence type="ECO:0000256" key="1">
    <source>
        <dbReference type="SAM" id="MobiDB-lite"/>
    </source>
</evidence>
<proteinExistence type="predicted"/>
<protein>
    <submittedName>
        <fullName evidence="2">Uncharacterized protein</fullName>
    </submittedName>
</protein>
<feature type="compositionally biased region" description="Basic residues" evidence="1">
    <location>
        <begin position="1"/>
        <end position="13"/>
    </location>
</feature>
<dbReference type="EMBL" id="GBXM01097090">
    <property type="protein sequence ID" value="JAH11487.1"/>
    <property type="molecule type" value="Transcribed_RNA"/>
</dbReference>
<organism evidence="2">
    <name type="scientific">Anguilla anguilla</name>
    <name type="common">European freshwater eel</name>
    <name type="synonym">Muraena anguilla</name>
    <dbReference type="NCBI Taxonomy" id="7936"/>
    <lineage>
        <taxon>Eukaryota</taxon>
        <taxon>Metazoa</taxon>
        <taxon>Chordata</taxon>
        <taxon>Craniata</taxon>
        <taxon>Vertebrata</taxon>
        <taxon>Euteleostomi</taxon>
        <taxon>Actinopterygii</taxon>
        <taxon>Neopterygii</taxon>
        <taxon>Teleostei</taxon>
        <taxon>Anguilliformes</taxon>
        <taxon>Anguillidae</taxon>
        <taxon>Anguilla</taxon>
    </lineage>
</organism>
<reference evidence="2" key="2">
    <citation type="journal article" date="2015" name="Fish Shellfish Immunol.">
        <title>Early steps in the European eel (Anguilla anguilla)-Vibrio vulnificus interaction in the gills: Role of the RtxA13 toxin.</title>
        <authorList>
            <person name="Callol A."/>
            <person name="Pajuelo D."/>
            <person name="Ebbesson L."/>
            <person name="Teles M."/>
            <person name="MacKenzie S."/>
            <person name="Amaro C."/>
        </authorList>
    </citation>
    <scope>NUCLEOTIDE SEQUENCE</scope>
</reference>
<accession>A0A0E9Q4N8</accession>
<feature type="region of interest" description="Disordered" evidence="1">
    <location>
        <begin position="1"/>
        <end position="29"/>
    </location>
</feature>